<dbReference type="InterPro" id="IPR017946">
    <property type="entry name" value="PLC-like_Pdiesterase_TIM-brl"/>
</dbReference>
<feature type="signal peptide" evidence="6">
    <location>
        <begin position="1"/>
        <end position="22"/>
    </location>
</feature>
<evidence type="ECO:0000256" key="6">
    <source>
        <dbReference type="SAM" id="SignalP"/>
    </source>
</evidence>
<evidence type="ECO:0000313" key="9">
    <source>
        <dbReference type="RefSeq" id="XP_013791143.2"/>
    </source>
</evidence>
<dbReference type="InterPro" id="IPR051057">
    <property type="entry name" value="PI-PLC_domain"/>
</dbReference>
<dbReference type="PANTHER" id="PTHR13593:SF103">
    <property type="entry name" value="RE10370P"/>
    <property type="match status" value="1"/>
</dbReference>
<comment type="catalytic activity">
    <reaction evidence="1">
        <text>an N-(acyl)-sphingosylphosphoethanolamine = an N-(acyl)-sphingosyl-1,3-cyclic phosphate + ethanolamine</text>
        <dbReference type="Rhea" id="RHEA:60648"/>
        <dbReference type="ChEBI" id="CHEBI:57603"/>
        <dbReference type="ChEBI" id="CHEBI:143891"/>
        <dbReference type="ChEBI" id="CHEBI:143892"/>
    </reaction>
</comment>
<dbReference type="SUPFAM" id="SSF51695">
    <property type="entry name" value="PLC-like phosphodiesterases"/>
    <property type="match status" value="1"/>
</dbReference>
<keyword evidence="6" id="KW-0732">Signal</keyword>
<evidence type="ECO:0000256" key="3">
    <source>
        <dbReference type="ARBA" id="ARBA00022842"/>
    </source>
</evidence>
<name>A0ABM1BYL1_LIMPO</name>
<gene>
    <name evidence="9" type="primary">LOC106474990</name>
</gene>
<evidence type="ECO:0000256" key="2">
    <source>
        <dbReference type="ARBA" id="ARBA00022723"/>
    </source>
</evidence>
<evidence type="ECO:0000256" key="5">
    <source>
        <dbReference type="ARBA" id="ARBA00023239"/>
    </source>
</evidence>
<dbReference type="RefSeq" id="XP_013791143.2">
    <property type="nucleotide sequence ID" value="XM_013935689.2"/>
</dbReference>
<dbReference type="GeneID" id="106474990"/>
<evidence type="ECO:0000256" key="1">
    <source>
        <dbReference type="ARBA" id="ARBA00000110"/>
    </source>
</evidence>
<dbReference type="Gene3D" id="3.20.20.190">
    <property type="entry name" value="Phosphatidylinositol (PI) phosphodiesterase"/>
    <property type="match status" value="1"/>
</dbReference>
<dbReference type="SMART" id="SM00148">
    <property type="entry name" value="PLCXc"/>
    <property type="match status" value="1"/>
</dbReference>
<dbReference type="InterPro" id="IPR000909">
    <property type="entry name" value="PLipase_C_PInositol-sp_X_dom"/>
</dbReference>
<sequence>MISKRFFVLSAVLLLCGQDAVGIPLLSRIRRYLGLESDVDVPSVFLTVSSLASKSFMGKITYRQLELNWHSVPSDVVSDQSTWVGLFDHDPEKNIGDALEKVYTSESEEDHYETKVSYHRPEFLPGNLTDACQGYWIGLVYQDRLLASNCIRGRPNWMYEMRDVIGDQTLLNVMLPGTHNSGSHQEYDSVKDHIISRYQICQDEDVWNQLVYGIRFLDLRIGWSKMFNSSEQYWIYHDSFRSQPSLREVLKQIRQFLDATNEILIVDFHRFTSGFGGRLADERHQDVMTMIIEEIGEYMLPLSSGLSTTLNDMWKTNKRVLVGYGAPQRVESNLLFQSVSHLWANKDTLEGLENYLNNGVCKYKYNFLWAAMASLTPQTLGVILDKYGGLRQMAQDVNGPVTRWFRERWWHCANVVATDFFLGNNLIEVSIDANRKRYA</sequence>
<feature type="domain" description="Phosphatidylinositol-specific phospholipase C X" evidence="7">
    <location>
        <begin position="164"/>
        <end position="325"/>
    </location>
</feature>
<dbReference type="PANTHER" id="PTHR13593">
    <property type="match status" value="1"/>
</dbReference>
<keyword evidence="5" id="KW-0456">Lyase</keyword>
<keyword evidence="4" id="KW-1015">Disulfide bond</keyword>
<evidence type="ECO:0000313" key="8">
    <source>
        <dbReference type="Proteomes" id="UP000694941"/>
    </source>
</evidence>
<evidence type="ECO:0000259" key="7">
    <source>
        <dbReference type="SMART" id="SM00148"/>
    </source>
</evidence>
<protein>
    <submittedName>
        <fullName evidence="9">Uncharacterized protein LOC106474990</fullName>
    </submittedName>
</protein>
<reference evidence="9" key="1">
    <citation type="submission" date="2025-08" db="UniProtKB">
        <authorList>
            <consortium name="RefSeq"/>
        </authorList>
    </citation>
    <scope>IDENTIFICATION</scope>
    <source>
        <tissue evidence="9">Muscle</tissue>
    </source>
</reference>
<proteinExistence type="predicted"/>
<organism evidence="8 9">
    <name type="scientific">Limulus polyphemus</name>
    <name type="common">Atlantic horseshoe crab</name>
    <dbReference type="NCBI Taxonomy" id="6850"/>
    <lineage>
        <taxon>Eukaryota</taxon>
        <taxon>Metazoa</taxon>
        <taxon>Ecdysozoa</taxon>
        <taxon>Arthropoda</taxon>
        <taxon>Chelicerata</taxon>
        <taxon>Merostomata</taxon>
        <taxon>Xiphosura</taxon>
        <taxon>Limulidae</taxon>
        <taxon>Limulus</taxon>
    </lineage>
</organism>
<evidence type="ECO:0000256" key="4">
    <source>
        <dbReference type="ARBA" id="ARBA00023157"/>
    </source>
</evidence>
<feature type="chain" id="PRO_5046490255" evidence="6">
    <location>
        <begin position="23"/>
        <end position="439"/>
    </location>
</feature>
<keyword evidence="3" id="KW-0460">Magnesium</keyword>
<dbReference type="PROSITE" id="PS50007">
    <property type="entry name" value="PIPLC_X_DOMAIN"/>
    <property type="match status" value="1"/>
</dbReference>
<dbReference type="Proteomes" id="UP000694941">
    <property type="component" value="Unplaced"/>
</dbReference>
<keyword evidence="2" id="KW-0479">Metal-binding</keyword>
<keyword evidence="8" id="KW-1185">Reference proteome</keyword>
<accession>A0ABM1BYL1</accession>